<feature type="compositionally biased region" description="Basic and acidic residues" evidence="1">
    <location>
        <begin position="42"/>
        <end position="59"/>
    </location>
</feature>
<evidence type="ECO:0000256" key="1">
    <source>
        <dbReference type="SAM" id="MobiDB-lite"/>
    </source>
</evidence>
<name>A0AAV2HXD0_LYMST</name>
<organism evidence="2 3">
    <name type="scientific">Lymnaea stagnalis</name>
    <name type="common">Great pond snail</name>
    <name type="synonym">Helix stagnalis</name>
    <dbReference type="NCBI Taxonomy" id="6523"/>
    <lineage>
        <taxon>Eukaryota</taxon>
        <taxon>Metazoa</taxon>
        <taxon>Spiralia</taxon>
        <taxon>Lophotrochozoa</taxon>
        <taxon>Mollusca</taxon>
        <taxon>Gastropoda</taxon>
        <taxon>Heterobranchia</taxon>
        <taxon>Euthyneura</taxon>
        <taxon>Panpulmonata</taxon>
        <taxon>Hygrophila</taxon>
        <taxon>Lymnaeoidea</taxon>
        <taxon>Lymnaeidae</taxon>
        <taxon>Lymnaea</taxon>
    </lineage>
</organism>
<evidence type="ECO:0000313" key="3">
    <source>
        <dbReference type="Proteomes" id="UP001497497"/>
    </source>
</evidence>
<sequence length="178" mass="19799">MQARAVEPEDADPKRPKCTLPKSTDASNNPEYLPAAGGSIFWDKRRDPAYDEQSPRDMRPHITGLQLTHTLTDGDNPAAANRMFPVGHVPNPDQYPYQHHPQINQSTPQVRVPPCDRDAAPYGNLYFDGYYHSFYPSFSEPSNPGYCATGPGNEYVNPNAVLPVTPFNPRVNCYPPGN</sequence>
<evidence type="ECO:0000313" key="2">
    <source>
        <dbReference type="EMBL" id="CAL1538824.1"/>
    </source>
</evidence>
<reference evidence="2 3" key="1">
    <citation type="submission" date="2024-04" db="EMBL/GenBank/DDBJ databases">
        <authorList>
            <consortium name="Genoscope - CEA"/>
            <person name="William W."/>
        </authorList>
    </citation>
    <scope>NUCLEOTIDE SEQUENCE [LARGE SCALE GENOMIC DNA]</scope>
</reference>
<keyword evidence="3" id="KW-1185">Reference proteome</keyword>
<dbReference type="Proteomes" id="UP001497497">
    <property type="component" value="Unassembled WGS sequence"/>
</dbReference>
<gene>
    <name evidence="2" type="ORF">GSLYS_00012645001</name>
</gene>
<accession>A0AAV2HXD0</accession>
<proteinExistence type="predicted"/>
<feature type="non-terminal residue" evidence="2">
    <location>
        <position position="178"/>
    </location>
</feature>
<dbReference type="EMBL" id="CAXITT010000314">
    <property type="protein sequence ID" value="CAL1538824.1"/>
    <property type="molecule type" value="Genomic_DNA"/>
</dbReference>
<protein>
    <submittedName>
        <fullName evidence="2">Uncharacterized protein</fullName>
    </submittedName>
</protein>
<dbReference type="AlphaFoldDB" id="A0AAV2HXD0"/>
<feature type="compositionally biased region" description="Polar residues" evidence="1">
    <location>
        <begin position="21"/>
        <end position="30"/>
    </location>
</feature>
<comment type="caution">
    <text evidence="2">The sequence shown here is derived from an EMBL/GenBank/DDBJ whole genome shotgun (WGS) entry which is preliminary data.</text>
</comment>
<feature type="region of interest" description="Disordered" evidence="1">
    <location>
        <begin position="1"/>
        <end position="59"/>
    </location>
</feature>